<gene>
    <name evidence="5" type="ORF">GSLYS_00020020001</name>
</gene>
<keyword evidence="2" id="KW-1015">Disulfide bond</keyword>
<organism evidence="5 6">
    <name type="scientific">Lymnaea stagnalis</name>
    <name type="common">Great pond snail</name>
    <name type="synonym">Helix stagnalis</name>
    <dbReference type="NCBI Taxonomy" id="6523"/>
    <lineage>
        <taxon>Eukaryota</taxon>
        <taxon>Metazoa</taxon>
        <taxon>Spiralia</taxon>
        <taxon>Lophotrochozoa</taxon>
        <taxon>Mollusca</taxon>
        <taxon>Gastropoda</taxon>
        <taxon>Heterobranchia</taxon>
        <taxon>Euthyneura</taxon>
        <taxon>Panpulmonata</taxon>
        <taxon>Hygrophila</taxon>
        <taxon>Lymnaeoidea</taxon>
        <taxon>Lymnaeidae</taxon>
        <taxon>Lymnaea</taxon>
    </lineage>
</organism>
<dbReference type="Gene3D" id="2.60.120.290">
    <property type="entry name" value="Spermadhesin, CUB domain"/>
    <property type="match status" value="1"/>
</dbReference>
<dbReference type="EMBL" id="CAXITT010000837">
    <property type="protein sequence ID" value="CAL1546643.1"/>
    <property type="molecule type" value="Genomic_DNA"/>
</dbReference>
<protein>
    <recommendedName>
        <fullName evidence="4">CUB domain-containing protein</fullName>
    </recommendedName>
</protein>
<comment type="caution">
    <text evidence="3">Lacks conserved residue(s) required for the propagation of feature annotation.</text>
</comment>
<keyword evidence="6" id="KW-1185">Reference proteome</keyword>
<dbReference type="CDD" id="cd00041">
    <property type="entry name" value="CUB"/>
    <property type="match status" value="1"/>
</dbReference>
<dbReference type="InterPro" id="IPR035914">
    <property type="entry name" value="Sperma_CUB_dom_sf"/>
</dbReference>
<dbReference type="Proteomes" id="UP001497497">
    <property type="component" value="Unassembled WGS sequence"/>
</dbReference>
<dbReference type="AlphaFoldDB" id="A0AAV2IHU2"/>
<name>A0AAV2IHU2_LYMST</name>
<sequence>MTRDRFGYIASPRYPDNYPSNSNFAWTIDGGEEVVTLRIHKIEISDCENDFITVYDGPNTGASKPVKFSGLLAPLNFTSTSNFLHIVFQSDGSNEGKGFYGSFKVKGRAEGKSCNVTHVCLENMTCVNGHCSCGHGQYYNTSYSLCIPGNISFSSQVHQCVHFQSVMTTYIYVSVVKRNPVAWTTQMLVRGPGYYVITLAKMKKF</sequence>
<reference evidence="5 6" key="1">
    <citation type="submission" date="2024-04" db="EMBL/GenBank/DDBJ databases">
        <authorList>
            <consortium name="Genoscope - CEA"/>
            <person name="William W."/>
        </authorList>
    </citation>
    <scope>NUCLEOTIDE SEQUENCE [LARGE SCALE GENOMIC DNA]</scope>
</reference>
<accession>A0AAV2IHU2</accession>
<evidence type="ECO:0000313" key="6">
    <source>
        <dbReference type="Proteomes" id="UP001497497"/>
    </source>
</evidence>
<evidence type="ECO:0000259" key="4">
    <source>
        <dbReference type="PROSITE" id="PS01180"/>
    </source>
</evidence>
<dbReference type="SMART" id="SM00042">
    <property type="entry name" value="CUB"/>
    <property type="match status" value="1"/>
</dbReference>
<feature type="domain" description="CUB" evidence="4">
    <location>
        <begin position="1"/>
        <end position="106"/>
    </location>
</feature>
<proteinExistence type="predicted"/>
<evidence type="ECO:0000256" key="1">
    <source>
        <dbReference type="ARBA" id="ARBA00022737"/>
    </source>
</evidence>
<keyword evidence="1" id="KW-0677">Repeat</keyword>
<dbReference type="PROSITE" id="PS01180">
    <property type="entry name" value="CUB"/>
    <property type="match status" value="1"/>
</dbReference>
<dbReference type="SUPFAM" id="SSF49854">
    <property type="entry name" value="Spermadhesin, CUB domain"/>
    <property type="match status" value="1"/>
</dbReference>
<dbReference type="InterPro" id="IPR000859">
    <property type="entry name" value="CUB_dom"/>
</dbReference>
<dbReference type="PANTHER" id="PTHR24251">
    <property type="entry name" value="OVOCHYMASE-RELATED"/>
    <property type="match status" value="1"/>
</dbReference>
<evidence type="ECO:0000256" key="2">
    <source>
        <dbReference type="ARBA" id="ARBA00023157"/>
    </source>
</evidence>
<dbReference type="Pfam" id="PF00431">
    <property type="entry name" value="CUB"/>
    <property type="match status" value="1"/>
</dbReference>
<comment type="caution">
    <text evidence="5">The sequence shown here is derived from an EMBL/GenBank/DDBJ whole genome shotgun (WGS) entry which is preliminary data.</text>
</comment>
<evidence type="ECO:0000313" key="5">
    <source>
        <dbReference type="EMBL" id="CAL1546643.1"/>
    </source>
</evidence>
<evidence type="ECO:0000256" key="3">
    <source>
        <dbReference type="PROSITE-ProRule" id="PRU00059"/>
    </source>
</evidence>
<dbReference type="PANTHER" id="PTHR24251:SF30">
    <property type="entry name" value="MEMBRANE FRIZZLED-RELATED PROTEIN"/>
    <property type="match status" value="1"/>
</dbReference>